<feature type="transmembrane region" description="Helical" evidence="11">
    <location>
        <begin position="106"/>
        <end position="125"/>
    </location>
</feature>
<feature type="transmembrane region" description="Helical" evidence="11">
    <location>
        <begin position="287"/>
        <end position="314"/>
    </location>
</feature>
<evidence type="ECO:0000256" key="7">
    <source>
        <dbReference type="ARBA" id="ARBA00023136"/>
    </source>
</evidence>
<evidence type="ECO:0000313" key="13">
    <source>
        <dbReference type="Proteomes" id="UP001353858"/>
    </source>
</evidence>
<sequence>MFKNIAQKTTMNSNTNTMKYKNSVKINEEEVISKISVKPSSLLVKSSEGRNSLFTELFENKYIVSVYRICLAFFVSGCISSLVHDYSHDKKILLGYNLVSKALKNMHLMVIIWLLVFFISLIPYYGAKYWAKIRHTLKRKSLEVHFWDGISLLFYITHSFGMLYCGFTLLLKCDLGFIAGISAGAETVRLMMKGYSFVRFCVTRLLDQPEKYSEHRNLTHYIYFLVAPTMLYKDSYSRSTNPIKWEKVAVYFLEFVAIIFLLSITFERVFIAELQYYGLKHMSVVDILFIITNNALYGLVFMLALHYLVLHLWLNAFAEMLSFSDRLFYKDWWSATTHQRYYRDWNLVMNEWLYTYIYTDFVERFLPKRKMMPKLAVFLVSSFFHDYVISLAIGFFMPVYIIDMVVFGVILSEIKFPNNIVSNVLLLYTIGLKASIQLTVCSLEYYCRLNRAKNNLSLRDFFVPKFVECYK</sequence>
<comment type="caution">
    <text evidence="12">The sequence shown here is derived from an EMBL/GenBank/DDBJ whole genome shotgun (WGS) entry which is preliminary data.</text>
</comment>
<reference evidence="13" key="1">
    <citation type="submission" date="2023-01" db="EMBL/GenBank/DDBJ databases">
        <title>Key to firefly adult light organ development and bioluminescence: homeobox transcription factors regulate luciferase expression and transportation to peroxisome.</title>
        <authorList>
            <person name="Fu X."/>
        </authorList>
    </citation>
    <scope>NUCLEOTIDE SEQUENCE [LARGE SCALE GENOMIC DNA]</scope>
</reference>
<dbReference type="GO" id="GO:0008374">
    <property type="term" value="F:O-acyltransferase activity"/>
    <property type="evidence" value="ECO:0007669"/>
    <property type="project" value="InterPro"/>
</dbReference>
<accession>A0AAN7P226</accession>
<feature type="transmembrane region" description="Helical" evidence="11">
    <location>
        <begin position="175"/>
        <end position="192"/>
    </location>
</feature>
<feature type="transmembrane region" description="Helical" evidence="11">
    <location>
        <begin position="425"/>
        <end position="447"/>
    </location>
</feature>
<dbReference type="EMBL" id="JARPUR010000006">
    <property type="protein sequence ID" value="KAK4873608.1"/>
    <property type="molecule type" value="Genomic_DNA"/>
</dbReference>
<evidence type="ECO:0000256" key="9">
    <source>
        <dbReference type="PIRNR" id="PIRNR000439"/>
    </source>
</evidence>
<keyword evidence="8 9" id="KW-0012">Acyltransferase</keyword>
<evidence type="ECO:0000313" key="12">
    <source>
        <dbReference type="EMBL" id="KAK4873608.1"/>
    </source>
</evidence>
<dbReference type="PIRSF" id="PIRSF000439">
    <property type="entry name" value="Oat_ACAT_DAG_ARE"/>
    <property type="match status" value="1"/>
</dbReference>
<feature type="transmembrane region" description="Helical" evidence="11">
    <location>
        <begin position="146"/>
        <end position="169"/>
    </location>
</feature>
<proteinExistence type="inferred from homology"/>
<feature type="active site" evidence="10">
    <location>
        <position position="385"/>
    </location>
</feature>
<evidence type="ECO:0000256" key="11">
    <source>
        <dbReference type="SAM" id="Phobius"/>
    </source>
</evidence>
<feature type="transmembrane region" description="Helical" evidence="11">
    <location>
        <begin position="66"/>
        <end position="86"/>
    </location>
</feature>
<organism evidence="12 13">
    <name type="scientific">Aquatica leii</name>
    <dbReference type="NCBI Taxonomy" id="1421715"/>
    <lineage>
        <taxon>Eukaryota</taxon>
        <taxon>Metazoa</taxon>
        <taxon>Ecdysozoa</taxon>
        <taxon>Arthropoda</taxon>
        <taxon>Hexapoda</taxon>
        <taxon>Insecta</taxon>
        <taxon>Pterygota</taxon>
        <taxon>Neoptera</taxon>
        <taxon>Endopterygota</taxon>
        <taxon>Coleoptera</taxon>
        <taxon>Polyphaga</taxon>
        <taxon>Elateriformia</taxon>
        <taxon>Elateroidea</taxon>
        <taxon>Lampyridae</taxon>
        <taxon>Luciolinae</taxon>
        <taxon>Aquatica</taxon>
    </lineage>
</organism>
<name>A0AAN7P226_9COLE</name>
<keyword evidence="3 9" id="KW-0808">Transferase</keyword>
<comment type="subcellular location">
    <subcellularLocation>
        <location evidence="1 9">Endoplasmic reticulum membrane</location>
        <topology evidence="1 9">Multi-pass membrane protein</topology>
    </subcellularLocation>
</comment>
<dbReference type="Proteomes" id="UP001353858">
    <property type="component" value="Unassembled WGS sequence"/>
</dbReference>
<dbReference type="GO" id="GO:0005789">
    <property type="term" value="C:endoplasmic reticulum membrane"/>
    <property type="evidence" value="ECO:0007669"/>
    <property type="project" value="UniProtKB-SubCell"/>
</dbReference>
<feature type="transmembrane region" description="Helical" evidence="11">
    <location>
        <begin position="248"/>
        <end position="267"/>
    </location>
</feature>
<evidence type="ECO:0000256" key="3">
    <source>
        <dbReference type="ARBA" id="ARBA00022679"/>
    </source>
</evidence>
<protein>
    <recommendedName>
        <fullName evidence="9">O-acyltransferase</fullName>
    </recommendedName>
</protein>
<keyword evidence="7 9" id="KW-0472">Membrane</keyword>
<evidence type="ECO:0000256" key="5">
    <source>
        <dbReference type="ARBA" id="ARBA00022824"/>
    </source>
</evidence>
<evidence type="ECO:0000256" key="2">
    <source>
        <dbReference type="ARBA" id="ARBA00009010"/>
    </source>
</evidence>
<dbReference type="InterPro" id="IPR004299">
    <property type="entry name" value="MBOAT_fam"/>
</dbReference>
<feature type="transmembrane region" description="Helical" evidence="11">
    <location>
        <begin position="375"/>
        <end position="402"/>
    </location>
</feature>
<dbReference type="Pfam" id="PF03062">
    <property type="entry name" value="MBOAT"/>
    <property type="match status" value="1"/>
</dbReference>
<keyword evidence="13" id="KW-1185">Reference proteome</keyword>
<dbReference type="PANTHER" id="PTHR10408">
    <property type="entry name" value="STEROL O-ACYLTRANSFERASE"/>
    <property type="match status" value="1"/>
</dbReference>
<evidence type="ECO:0000256" key="1">
    <source>
        <dbReference type="ARBA" id="ARBA00004477"/>
    </source>
</evidence>
<keyword evidence="5 9" id="KW-0256">Endoplasmic reticulum</keyword>
<keyword evidence="6 11" id="KW-1133">Transmembrane helix</keyword>
<dbReference type="InterPro" id="IPR014371">
    <property type="entry name" value="Oat_ACAT_DAG_ARE"/>
</dbReference>
<dbReference type="AlphaFoldDB" id="A0AAN7P226"/>
<evidence type="ECO:0000256" key="10">
    <source>
        <dbReference type="PIRSR" id="PIRSR000439-1"/>
    </source>
</evidence>
<keyword evidence="4 11" id="KW-0812">Transmembrane</keyword>
<gene>
    <name evidence="12" type="ORF">RN001_012968</name>
</gene>
<dbReference type="PANTHER" id="PTHR10408:SF8">
    <property type="entry name" value="O-ACYLTRANSFERASE"/>
    <property type="match status" value="1"/>
</dbReference>
<dbReference type="GO" id="GO:0008203">
    <property type="term" value="P:cholesterol metabolic process"/>
    <property type="evidence" value="ECO:0007669"/>
    <property type="project" value="TreeGrafter"/>
</dbReference>
<evidence type="ECO:0000256" key="6">
    <source>
        <dbReference type="ARBA" id="ARBA00022989"/>
    </source>
</evidence>
<evidence type="ECO:0000256" key="4">
    <source>
        <dbReference type="ARBA" id="ARBA00022692"/>
    </source>
</evidence>
<evidence type="ECO:0000256" key="8">
    <source>
        <dbReference type="ARBA" id="ARBA00023315"/>
    </source>
</evidence>
<comment type="similarity">
    <text evidence="2 9">Belongs to the membrane-bound acyltransferase family. Sterol o-acyltransferase subfamily.</text>
</comment>